<dbReference type="SMART" id="SM00343">
    <property type="entry name" value="ZnF_C2HC"/>
    <property type="match status" value="1"/>
</dbReference>
<keyword evidence="1" id="KW-0863">Zinc-finger</keyword>
<keyword evidence="5" id="KW-1185">Reference proteome</keyword>
<dbReference type="PROSITE" id="PS50158">
    <property type="entry name" value="ZF_CCHC"/>
    <property type="match status" value="1"/>
</dbReference>
<reference evidence="4 5" key="1">
    <citation type="journal article" date="2022" name="Cell">
        <title>Repeat-based holocentromeres influence genome architecture and karyotype evolution.</title>
        <authorList>
            <person name="Hofstatter P.G."/>
            <person name="Thangavel G."/>
            <person name="Lux T."/>
            <person name="Neumann P."/>
            <person name="Vondrak T."/>
            <person name="Novak P."/>
            <person name="Zhang M."/>
            <person name="Costa L."/>
            <person name="Castellani M."/>
            <person name="Scott A."/>
            <person name="Toegelov H."/>
            <person name="Fuchs J."/>
            <person name="Mata-Sucre Y."/>
            <person name="Dias Y."/>
            <person name="Vanzela A.L.L."/>
            <person name="Huettel B."/>
            <person name="Almeida C.C.S."/>
            <person name="Simkova H."/>
            <person name="Souza G."/>
            <person name="Pedrosa-Harand A."/>
            <person name="Macas J."/>
            <person name="Mayer K.F.X."/>
            <person name="Houben A."/>
            <person name="Marques A."/>
        </authorList>
    </citation>
    <scope>NUCLEOTIDE SEQUENCE [LARGE SCALE GENOMIC DNA]</scope>
    <source>
        <strain evidence="4">RhyTen1mFocal</strain>
    </source>
</reference>
<organism evidence="4 5">
    <name type="scientific">Rhynchospora tenuis</name>
    <dbReference type="NCBI Taxonomy" id="198213"/>
    <lineage>
        <taxon>Eukaryota</taxon>
        <taxon>Viridiplantae</taxon>
        <taxon>Streptophyta</taxon>
        <taxon>Embryophyta</taxon>
        <taxon>Tracheophyta</taxon>
        <taxon>Spermatophyta</taxon>
        <taxon>Magnoliopsida</taxon>
        <taxon>Liliopsida</taxon>
        <taxon>Poales</taxon>
        <taxon>Cyperaceae</taxon>
        <taxon>Cyperoideae</taxon>
        <taxon>Rhynchosporeae</taxon>
        <taxon>Rhynchospora</taxon>
    </lineage>
</organism>
<dbReference type="Gene3D" id="4.10.60.10">
    <property type="entry name" value="Zinc finger, CCHC-type"/>
    <property type="match status" value="1"/>
</dbReference>
<evidence type="ECO:0000313" key="4">
    <source>
        <dbReference type="EMBL" id="KAJ3703544.1"/>
    </source>
</evidence>
<dbReference type="GO" id="GO:0003676">
    <property type="term" value="F:nucleic acid binding"/>
    <property type="evidence" value="ECO:0007669"/>
    <property type="project" value="InterPro"/>
</dbReference>
<name>A0AAD5ZTB4_9POAL</name>
<evidence type="ECO:0000259" key="3">
    <source>
        <dbReference type="PROSITE" id="PS50158"/>
    </source>
</evidence>
<dbReference type="Gene3D" id="2.40.70.10">
    <property type="entry name" value="Acid Proteases"/>
    <property type="match status" value="1"/>
</dbReference>
<dbReference type="AlphaFoldDB" id="A0AAD5ZTB4"/>
<feature type="region of interest" description="Disordered" evidence="2">
    <location>
        <begin position="1"/>
        <end position="58"/>
    </location>
</feature>
<comment type="caution">
    <text evidence="4">The sequence shown here is derived from an EMBL/GenBank/DDBJ whole genome shotgun (WGS) entry which is preliminary data.</text>
</comment>
<dbReference type="InterPro" id="IPR001878">
    <property type="entry name" value="Znf_CCHC"/>
</dbReference>
<feature type="compositionally biased region" description="Gly residues" evidence="2">
    <location>
        <begin position="100"/>
        <end position="115"/>
    </location>
</feature>
<gene>
    <name evidence="4" type="ORF">LUZ61_007249</name>
</gene>
<dbReference type="Proteomes" id="UP001210211">
    <property type="component" value="Unassembled WGS sequence"/>
</dbReference>
<keyword evidence="1" id="KW-0479">Metal-binding</keyword>
<dbReference type="EMBL" id="JAMRDG010000001">
    <property type="protein sequence ID" value="KAJ3703544.1"/>
    <property type="molecule type" value="Genomic_DNA"/>
</dbReference>
<feature type="domain" description="CCHC-type" evidence="3">
    <location>
        <begin position="79"/>
        <end position="94"/>
    </location>
</feature>
<dbReference type="Pfam" id="PF08284">
    <property type="entry name" value="RVP_2"/>
    <property type="match status" value="1"/>
</dbReference>
<evidence type="ECO:0000256" key="1">
    <source>
        <dbReference type="PROSITE-ProRule" id="PRU00047"/>
    </source>
</evidence>
<dbReference type="InterPro" id="IPR021109">
    <property type="entry name" value="Peptidase_aspartic_dom_sf"/>
</dbReference>
<dbReference type="GO" id="GO:0008270">
    <property type="term" value="F:zinc ion binding"/>
    <property type="evidence" value="ECO:0007669"/>
    <property type="project" value="UniProtKB-KW"/>
</dbReference>
<evidence type="ECO:0000313" key="5">
    <source>
        <dbReference type="Proteomes" id="UP001210211"/>
    </source>
</evidence>
<dbReference type="CDD" id="cd00303">
    <property type="entry name" value="retropepsin_like"/>
    <property type="match status" value="1"/>
</dbReference>
<feature type="compositionally biased region" description="Basic and acidic residues" evidence="2">
    <location>
        <begin position="1"/>
        <end position="15"/>
    </location>
</feature>
<accession>A0AAD5ZTB4</accession>
<protein>
    <recommendedName>
        <fullName evidence="3">CCHC-type domain-containing protein</fullName>
    </recommendedName>
</protein>
<proteinExistence type="predicted"/>
<feature type="region of interest" description="Disordered" evidence="2">
    <location>
        <begin position="93"/>
        <end position="132"/>
    </location>
</feature>
<keyword evidence="1" id="KW-0862">Zinc</keyword>
<sequence>MSHAAQKEVHFKREREEEEEEARKVRPKGGQVQVMGRGKGKALVPSSVATDKARPSGPWCRTCNQPHSESTCHRHNRTCFGCGSPGHLRKDCPNPSPIGYHGGQGSGGHPRGGGRAPSFNRGRAGGRTAGRRGGRAGVFAAEVEHTGEEQPHDVAPGEMLSGTVSISGHLAFVLFDTGYSHLIVSRDFVESCGWVMEKRSDVSRVLTPLGQSNEVVLGCRNLKVLIAGRELFLDVLVLDISGYDFLL</sequence>
<dbReference type="Pfam" id="PF00098">
    <property type="entry name" value="zf-CCHC"/>
    <property type="match status" value="1"/>
</dbReference>
<evidence type="ECO:0000256" key="2">
    <source>
        <dbReference type="SAM" id="MobiDB-lite"/>
    </source>
</evidence>